<reference evidence="2" key="3">
    <citation type="submission" date="2015-02" db="EMBL/GenBank/DDBJ databases">
        <title>Genome analysis of three genomes within the thermophilic hydrogenogenic bacterial species Caldanaerobacter subterraneus.</title>
        <authorList>
            <person name="Sant'Anna F.H."/>
            <person name="Lebedinsky A."/>
            <person name="Sokolova T."/>
            <person name="Robb F.T."/>
            <person name="Gonzalez J.M."/>
        </authorList>
    </citation>
    <scope>NUCLEOTIDE SEQUENCE [LARGE SCALE GENOMIC DNA]</scope>
    <source>
        <strain evidence="2">DSM 12653</strain>
    </source>
</reference>
<reference evidence="1 2" key="2">
    <citation type="journal article" date="2015" name="BMC Genomics">
        <title>Analysis of three genomes within the thermophilic bacterial species Caldanaerobacter subterraneus with a focus on carbon monoxide dehydrogenase evolution and hydrolase diversity.</title>
        <authorList>
            <person name="Sant'Anna F.H."/>
            <person name="Lebedinsky A.V."/>
            <person name="Sokolova T.G."/>
            <person name="Robb F.T."/>
            <person name="Gonzalez J.M."/>
        </authorList>
    </citation>
    <scope>NUCLEOTIDE SEQUENCE [LARGE SCALE GENOMIC DNA]</scope>
    <source>
        <strain evidence="1 2">DSM 12653</strain>
    </source>
</reference>
<organism evidence="1 2">
    <name type="scientific">Caldanaerobacter subterraneus subsp. pacificus DSM 12653</name>
    <dbReference type="NCBI Taxonomy" id="391606"/>
    <lineage>
        <taxon>Bacteria</taxon>
        <taxon>Bacillati</taxon>
        <taxon>Bacillota</taxon>
        <taxon>Clostridia</taxon>
        <taxon>Thermoanaerobacterales</taxon>
        <taxon>Thermoanaerobacteraceae</taxon>
        <taxon>Caldanaerobacter</taxon>
    </lineage>
</organism>
<sequence length="37" mass="4461">MLQNFWWTGMRNILTLSLLIDDPLKEVLTIESYVYIM</sequence>
<name>A0A0F5PPI1_9THEO</name>
<reference evidence="1 2" key="1">
    <citation type="submission" date="2008-07" db="EMBL/GenBank/DDBJ databases">
        <authorList>
            <person name="Gonzalez J."/>
            <person name="Sokolova T."/>
            <person name="Ferriera S."/>
            <person name="Johnson J."/>
            <person name="Kravitz S."/>
            <person name="Beeson K."/>
            <person name="Sutton G."/>
            <person name="Rogers Y.-H."/>
            <person name="Friedman R."/>
            <person name="Frazier M."/>
            <person name="Venter J.C."/>
        </authorList>
    </citation>
    <scope>NUCLEOTIDE SEQUENCE [LARGE SCALE GENOMIC DNA]</scope>
    <source>
        <strain evidence="1 2">DSM 12653</strain>
    </source>
</reference>
<dbReference type="EMBL" id="ABXP02000040">
    <property type="protein sequence ID" value="KKC30316.1"/>
    <property type="molecule type" value="Genomic_DNA"/>
</dbReference>
<accession>A0A0F5PPI1</accession>
<proteinExistence type="predicted"/>
<gene>
    <name evidence="1" type="ORF">CDSM653_00653</name>
</gene>
<protein>
    <submittedName>
        <fullName evidence="1">Uncharacterized protein</fullName>
    </submittedName>
</protein>
<evidence type="ECO:0000313" key="2">
    <source>
        <dbReference type="Proteomes" id="UP000010146"/>
    </source>
</evidence>
<dbReference type="Proteomes" id="UP000010146">
    <property type="component" value="Unassembled WGS sequence"/>
</dbReference>
<evidence type="ECO:0000313" key="1">
    <source>
        <dbReference type="EMBL" id="KKC30316.1"/>
    </source>
</evidence>
<comment type="caution">
    <text evidence="1">The sequence shown here is derived from an EMBL/GenBank/DDBJ whole genome shotgun (WGS) entry which is preliminary data.</text>
</comment>
<dbReference type="AlphaFoldDB" id="A0A0F5PPI1"/>